<dbReference type="InterPro" id="IPR011761">
    <property type="entry name" value="ATP-grasp"/>
</dbReference>
<accession>A0A9P1BEW7</accession>
<dbReference type="GO" id="GO:0004177">
    <property type="term" value="F:aminopeptidase activity"/>
    <property type="evidence" value="ECO:0007669"/>
    <property type="project" value="UniProtKB-KW"/>
</dbReference>
<keyword evidence="4" id="KW-0479">Metal-binding</keyword>
<name>A0A9P1BEW7_9DINO</name>
<gene>
    <name evidence="10" type="ORF">C1SCF055_LOCUS589</name>
</gene>
<dbReference type="PROSITE" id="PS51186">
    <property type="entry name" value="GNAT"/>
    <property type="match status" value="1"/>
</dbReference>
<dbReference type="InterPro" id="IPR013815">
    <property type="entry name" value="ATP_grasp_subdomain_1"/>
</dbReference>
<evidence type="ECO:0000259" key="9">
    <source>
        <dbReference type="PROSITE" id="PS51186"/>
    </source>
</evidence>
<sequence>MNRELPPQASVVDVGWGRLLFAHTFPDAPSLARAVLGEKRDKRDIAFYVIDPQLILNEAPQELFLDPSTTYRLDLKAWELKPIDDLPFEVGTIERESDIEEINRIYLSQNMVPLDPEVIWRDLENERYDYFVVRPPDSDRILGVALAVDHTRCFDDLMNSSSLWALAVDPQIEYPAVGVTLVNHIANTMKSRGRELLDLSVLQDNEAAIGLYEQLGFERVPVFAIKCRNQINEALFVPQHPQEGYNPYATIIINEALRRSIMVEPLDLERGYFRLTLGNRRVTCRESLSDLTSAIAMCRCADKQLTRELLAQAGLSVPDQIVAVDAEMVNKFLEQHRSVVVKPADGEQGQGVAVDLQTLEEVERAIAAAEKFDETVLLEAYVEGLDLRVIVINFEVVAAAVRKPPVIVGDGRSSAKKLIERVSRRRSAATGGESNIPLDEETERCVRSAGYDMKDIIPEGESITVRRTANLHTGGTIHDVTAELGATIQEAAVEAAKALEIPVVGLDFLTPDVARGLDYVKYEIPVDADYLLEKLQGLLSIHSPSGYTDPIVRNVCIELENLGIDYELTRRGAIRGTLPGASSSPDRAVVAHVDTLGAMVKALKDNGRLAVVPVGTWSARFAEGARVSVFTDDEIYRGQVLPLKASGHTFNVEVDEQPVGWDNVEVRVDEHVNNKEDLTKLGINVGDFIGFDANVEMFPNGFINARHLDDKAGVASMLAATKCLLDNKLELPVDLHLLFTISEEVGSGASAILHGDVAEMISIDNGTTAPGQASSEFGVTIGMADSTGPFDYHLTHHLIHLCQSNQIEYTRDVFRYYRCDSASALDAGNDIRTGLIAFGVDGSHGYERTNLDSLIAVAKLIVAYAMHRPLYADQTEMMTSLDAFPETRQTDVDGVKLVGPDPISQVTPYPEDDAAQNGDELESTPTATSKVAGKQSDRKDTKPGNGEKAASDQKVAQPPTGSAKDS</sequence>
<dbReference type="Gene3D" id="3.30.470.20">
    <property type="entry name" value="ATP-grasp fold, B domain"/>
    <property type="match status" value="2"/>
</dbReference>
<dbReference type="SUPFAM" id="SSF55729">
    <property type="entry name" value="Acyl-CoA N-acyltransferases (Nat)"/>
    <property type="match status" value="1"/>
</dbReference>
<dbReference type="InterPro" id="IPR017534">
    <property type="entry name" value="GNAT-acetyltransferase"/>
</dbReference>
<dbReference type="EMBL" id="CAMXCT030000001">
    <property type="protein sequence ID" value="CAL4759311.1"/>
    <property type="molecule type" value="Genomic_DNA"/>
</dbReference>
<evidence type="ECO:0000256" key="6">
    <source>
        <dbReference type="PROSITE-ProRule" id="PRU00409"/>
    </source>
</evidence>
<dbReference type="GO" id="GO:0006508">
    <property type="term" value="P:proteolysis"/>
    <property type="evidence" value="ECO:0007669"/>
    <property type="project" value="UniProtKB-KW"/>
</dbReference>
<feature type="compositionally biased region" description="Acidic residues" evidence="7">
    <location>
        <begin position="910"/>
        <end position="922"/>
    </location>
</feature>
<dbReference type="InterPro" id="IPR016181">
    <property type="entry name" value="Acyl_CoA_acyltransferase"/>
</dbReference>
<feature type="domain" description="N-acetyltransferase" evidence="9">
    <location>
        <begin position="86"/>
        <end position="238"/>
    </location>
</feature>
<evidence type="ECO:0000256" key="5">
    <source>
        <dbReference type="ARBA" id="ARBA00022801"/>
    </source>
</evidence>
<dbReference type="PANTHER" id="PTHR32481:SF7">
    <property type="entry name" value="AMINOPEPTIDASE YHFE-RELATED"/>
    <property type="match status" value="1"/>
</dbReference>
<keyword evidence="6" id="KW-0067">ATP-binding</keyword>
<dbReference type="NCBIfam" id="TIGR03103">
    <property type="entry name" value="trio_acet_GNAT"/>
    <property type="match status" value="1"/>
</dbReference>
<reference evidence="11 12" key="2">
    <citation type="submission" date="2024-05" db="EMBL/GenBank/DDBJ databases">
        <authorList>
            <person name="Chen Y."/>
            <person name="Shah S."/>
            <person name="Dougan E. K."/>
            <person name="Thang M."/>
            <person name="Chan C."/>
        </authorList>
    </citation>
    <scope>NUCLEOTIDE SEQUENCE [LARGE SCALE GENOMIC DNA]</scope>
</reference>
<evidence type="ECO:0000256" key="4">
    <source>
        <dbReference type="ARBA" id="ARBA00022723"/>
    </source>
</evidence>
<dbReference type="InterPro" id="IPR017537">
    <property type="entry name" value="Peptidase_M42_hydrolase"/>
</dbReference>
<dbReference type="SUPFAM" id="SSF101821">
    <property type="entry name" value="Aminopeptidase/glucanase lid domain"/>
    <property type="match status" value="1"/>
</dbReference>
<dbReference type="CDD" id="cd05657">
    <property type="entry name" value="M42_glucanase_like"/>
    <property type="match status" value="1"/>
</dbReference>
<evidence type="ECO:0000313" key="10">
    <source>
        <dbReference type="EMBL" id="CAI3971999.1"/>
    </source>
</evidence>
<dbReference type="InterPro" id="IPR051464">
    <property type="entry name" value="Peptidase_M42_aminopept"/>
</dbReference>
<keyword evidence="6" id="KW-0547">Nucleotide-binding</keyword>
<evidence type="ECO:0000313" key="12">
    <source>
        <dbReference type="Proteomes" id="UP001152797"/>
    </source>
</evidence>
<dbReference type="InterPro" id="IPR013651">
    <property type="entry name" value="ATP-grasp_RimK-type"/>
</dbReference>
<dbReference type="Pfam" id="PF00583">
    <property type="entry name" value="Acetyltransf_1"/>
    <property type="match status" value="1"/>
</dbReference>
<dbReference type="SUPFAM" id="SSF53187">
    <property type="entry name" value="Zn-dependent exopeptidases"/>
    <property type="match status" value="1"/>
</dbReference>
<feature type="domain" description="ATP-grasp" evidence="8">
    <location>
        <begin position="307"/>
        <end position="575"/>
    </location>
</feature>
<comment type="caution">
    <text evidence="10">The sequence shown here is derived from an EMBL/GenBank/DDBJ whole genome shotgun (WGS) entry which is preliminary data.</text>
</comment>
<dbReference type="PROSITE" id="PS50975">
    <property type="entry name" value="ATP_GRASP"/>
    <property type="match status" value="1"/>
</dbReference>
<keyword evidence="12" id="KW-1185">Reference proteome</keyword>
<organism evidence="10">
    <name type="scientific">Cladocopium goreaui</name>
    <dbReference type="NCBI Taxonomy" id="2562237"/>
    <lineage>
        <taxon>Eukaryota</taxon>
        <taxon>Sar</taxon>
        <taxon>Alveolata</taxon>
        <taxon>Dinophyceae</taxon>
        <taxon>Suessiales</taxon>
        <taxon>Symbiodiniaceae</taxon>
        <taxon>Cladocopium</taxon>
    </lineage>
</organism>
<dbReference type="EMBL" id="CAMXCT020000001">
    <property type="protein sequence ID" value="CAL1125374.1"/>
    <property type="molecule type" value="Genomic_DNA"/>
</dbReference>
<dbReference type="GO" id="GO:0046872">
    <property type="term" value="F:metal ion binding"/>
    <property type="evidence" value="ECO:0007669"/>
    <property type="project" value="UniProtKB-KW"/>
</dbReference>
<dbReference type="Pfam" id="PF08443">
    <property type="entry name" value="RimK"/>
    <property type="match status" value="1"/>
</dbReference>
<dbReference type="AlphaFoldDB" id="A0A9P1BEW7"/>
<dbReference type="Pfam" id="PF05343">
    <property type="entry name" value="Peptidase_M42"/>
    <property type="match status" value="1"/>
</dbReference>
<dbReference type="Gene3D" id="3.40.630.30">
    <property type="match status" value="1"/>
</dbReference>
<proteinExistence type="inferred from homology"/>
<dbReference type="InterPro" id="IPR023367">
    <property type="entry name" value="Peptidase_M42_dom2"/>
</dbReference>
<dbReference type="GO" id="GO:0005524">
    <property type="term" value="F:ATP binding"/>
    <property type="evidence" value="ECO:0007669"/>
    <property type="project" value="UniProtKB-UniRule"/>
</dbReference>
<evidence type="ECO:0000256" key="1">
    <source>
        <dbReference type="ARBA" id="ARBA00006272"/>
    </source>
</evidence>
<keyword evidence="2 11" id="KW-0031">Aminopeptidase</keyword>
<dbReference type="Proteomes" id="UP001152797">
    <property type="component" value="Unassembled WGS sequence"/>
</dbReference>
<evidence type="ECO:0000259" key="8">
    <source>
        <dbReference type="PROSITE" id="PS50975"/>
    </source>
</evidence>
<keyword evidence="3" id="KW-0645">Protease</keyword>
<dbReference type="NCBIfam" id="TIGR03106">
    <property type="entry name" value="trio_M42_hydro"/>
    <property type="match status" value="1"/>
</dbReference>
<comment type="similarity">
    <text evidence="1">Belongs to the peptidase M42 family.</text>
</comment>
<dbReference type="Gene3D" id="2.40.30.40">
    <property type="entry name" value="Peptidase M42, domain 2"/>
    <property type="match status" value="1"/>
</dbReference>
<protein>
    <submittedName>
        <fullName evidence="11">Aminopeptidase YhfE</fullName>
    </submittedName>
</protein>
<evidence type="ECO:0000256" key="7">
    <source>
        <dbReference type="SAM" id="MobiDB-lite"/>
    </source>
</evidence>
<evidence type="ECO:0000313" key="11">
    <source>
        <dbReference type="EMBL" id="CAL4759311.1"/>
    </source>
</evidence>
<feature type="region of interest" description="Disordered" evidence="7">
    <location>
        <begin position="892"/>
        <end position="966"/>
    </location>
</feature>
<dbReference type="Gene3D" id="3.30.1490.20">
    <property type="entry name" value="ATP-grasp fold, A domain"/>
    <property type="match status" value="1"/>
</dbReference>
<reference evidence="10" key="1">
    <citation type="submission" date="2022-10" db="EMBL/GenBank/DDBJ databases">
        <authorList>
            <person name="Chen Y."/>
            <person name="Dougan E. K."/>
            <person name="Chan C."/>
            <person name="Rhodes N."/>
            <person name="Thang M."/>
        </authorList>
    </citation>
    <scope>NUCLEOTIDE SEQUENCE</scope>
</reference>
<keyword evidence="5" id="KW-0378">Hydrolase</keyword>
<dbReference type="Gene3D" id="3.40.630.10">
    <property type="entry name" value="Zn peptidases"/>
    <property type="match status" value="1"/>
</dbReference>
<dbReference type="GO" id="GO:0016747">
    <property type="term" value="F:acyltransferase activity, transferring groups other than amino-acyl groups"/>
    <property type="evidence" value="ECO:0007669"/>
    <property type="project" value="InterPro"/>
</dbReference>
<evidence type="ECO:0000256" key="3">
    <source>
        <dbReference type="ARBA" id="ARBA00022670"/>
    </source>
</evidence>
<dbReference type="PANTHER" id="PTHR32481">
    <property type="entry name" value="AMINOPEPTIDASE"/>
    <property type="match status" value="1"/>
</dbReference>
<dbReference type="SUPFAM" id="SSF56059">
    <property type="entry name" value="Glutathione synthetase ATP-binding domain-like"/>
    <property type="match status" value="1"/>
</dbReference>
<dbReference type="OrthoDB" id="249099at2759"/>
<dbReference type="InterPro" id="IPR008007">
    <property type="entry name" value="Peptidase_M42"/>
</dbReference>
<dbReference type="EMBL" id="CAMXCT010000001">
    <property type="protein sequence ID" value="CAI3971999.1"/>
    <property type="molecule type" value="Genomic_DNA"/>
</dbReference>
<evidence type="ECO:0000256" key="2">
    <source>
        <dbReference type="ARBA" id="ARBA00022438"/>
    </source>
</evidence>
<dbReference type="InterPro" id="IPR000182">
    <property type="entry name" value="GNAT_dom"/>
</dbReference>